<accession>A0A2A2K2B7</accession>
<reference evidence="2 3" key="1">
    <citation type="journal article" date="2017" name="Curr. Biol.">
        <title>Genome architecture and evolution of a unichromosomal asexual nematode.</title>
        <authorList>
            <person name="Fradin H."/>
            <person name="Zegar C."/>
            <person name="Gutwein M."/>
            <person name="Lucas J."/>
            <person name="Kovtun M."/>
            <person name="Corcoran D."/>
            <person name="Baugh L.R."/>
            <person name="Kiontke K."/>
            <person name="Gunsalus K."/>
            <person name="Fitch D.H."/>
            <person name="Piano F."/>
        </authorList>
    </citation>
    <scope>NUCLEOTIDE SEQUENCE [LARGE SCALE GENOMIC DNA]</scope>
    <source>
        <strain evidence="2">PF1309</strain>
    </source>
</reference>
<name>A0A2A2K2B7_9BILA</name>
<evidence type="ECO:0000313" key="2">
    <source>
        <dbReference type="EMBL" id="PAV68030.1"/>
    </source>
</evidence>
<organism evidence="2 3">
    <name type="scientific">Diploscapter pachys</name>
    <dbReference type="NCBI Taxonomy" id="2018661"/>
    <lineage>
        <taxon>Eukaryota</taxon>
        <taxon>Metazoa</taxon>
        <taxon>Ecdysozoa</taxon>
        <taxon>Nematoda</taxon>
        <taxon>Chromadorea</taxon>
        <taxon>Rhabditida</taxon>
        <taxon>Rhabditina</taxon>
        <taxon>Rhabditomorpha</taxon>
        <taxon>Rhabditoidea</taxon>
        <taxon>Rhabditidae</taxon>
        <taxon>Diploscapter</taxon>
    </lineage>
</organism>
<dbReference type="Proteomes" id="UP000218231">
    <property type="component" value="Unassembled WGS sequence"/>
</dbReference>
<sequence length="105" mass="11078">MEATHPEVARLSFEGGDQRPPQAMPAAIGKDDDRAEQAVSPFPLQAAIADEAIGLEPEEQAARVGELGGFECRDGQSHHARLIRIASAASVMSNTGTVSVTPTRK</sequence>
<feature type="region of interest" description="Disordered" evidence="1">
    <location>
        <begin position="1"/>
        <end position="35"/>
    </location>
</feature>
<protein>
    <submittedName>
        <fullName evidence="2">Uncharacterized protein</fullName>
    </submittedName>
</protein>
<evidence type="ECO:0000256" key="1">
    <source>
        <dbReference type="SAM" id="MobiDB-lite"/>
    </source>
</evidence>
<dbReference type="AlphaFoldDB" id="A0A2A2K2B7"/>
<proteinExistence type="predicted"/>
<evidence type="ECO:0000313" key="3">
    <source>
        <dbReference type="Proteomes" id="UP000218231"/>
    </source>
</evidence>
<gene>
    <name evidence="2" type="ORF">WR25_00246</name>
</gene>
<comment type="caution">
    <text evidence="2">The sequence shown here is derived from an EMBL/GenBank/DDBJ whole genome shotgun (WGS) entry which is preliminary data.</text>
</comment>
<keyword evidence="3" id="KW-1185">Reference proteome</keyword>
<dbReference type="EMBL" id="LIAE01009839">
    <property type="protein sequence ID" value="PAV68030.1"/>
    <property type="molecule type" value="Genomic_DNA"/>
</dbReference>